<evidence type="ECO:0000256" key="4">
    <source>
        <dbReference type="ARBA" id="ARBA00022989"/>
    </source>
</evidence>
<dbReference type="eggNOG" id="COG3658">
    <property type="taxonomic scope" value="Bacteria"/>
</dbReference>
<organism evidence="8 9">
    <name type="scientific">Pseudoalteromonas tunicata D2</name>
    <dbReference type="NCBI Taxonomy" id="87626"/>
    <lineage>
        <taxon>Bacteria</taxon>
        <taxon>Pseudomonadati</taxon>
        <taxon>Pseudomonadota</taxon>
        <taxon>Gammaproteobacteria</taxon>
        <taxon>Alteromonadales</taxon>
        <taxon>Pseudoalteromonadaceae</taxon>
        <taxon>Pseudoalteromonas</taxon>
    </lineage>
</organism>
<evidence type="ECO:0000313" key="9">
    <source>
        <dbReference type="Proteomes" id="UP000006201"/>
    </source>
</evidence>
<evidence type="ECO:0000259" key="7">
    <source>
        <dbReference type="Pfam" id="PF01292"/>
    </source>
</evidence>
<evidence type="ECO:0000313" key="8">
    <source>
        <dbReference type="EMBL" id="EAR26612.1"/>
    </source>
</evidence>
<dbReference type="RefSeq" id="WP_009840723.1">
    <property type="nucleotide sequence ID" value="NZ_CH959303.1"/>
</dbReference>
<keyword evidence="9" id="KW-1185">Reference proteome</keyword>
<sequence length="221" mass="24427">MITENKHQIKVWDGFVRFFHWALVGSIALLYFSGEEGWMSVHFVAGFSVLTLVLTRLIWGVIGSDTAKLSRLFHGPKAVWQSITTPSESIGHNPAGSYMVLLFLALILAQATSGLMTTDDILTEGPLVAVVDSSWVELASRLHRLIFDGLLIAIALHISAIVIYRLLGKHLVKAMVSGTMQTSTQTVPQIKSGWIAFIIWLVLQVAIFSTWGLESFKSLFN</sequence>
<dbReference type="EMBL" id="AAOH01000011">
    <property type="protein sequence ID" value="EAR26612.1"/>
    <property type="molecule type" value="Genomic_DNA"/>
</dbReference>
<name>A4CF64_9GAMM</name>
<comment type="subcellular location">
    <subcellularLocation>
        <location evidence="1">Cell membrane</location>
        <topology evidence="1">Multi-pass membrane protein</topology>
    </subcellularLocation>
</comment>
<gene>
    <name evidence="8" type="ORF">PTD2_00347</name>
</gene>
<keyword evidence="3 6" id="KW-0812">Transmembrane</keyword>
<feature type="transmembrane region" description="Helical" evidence="6">
    <location>
        <begin position="12"/>
        <end position="32"/>
    </location>
</feature>
<dbReference type="InterPro" id="IPR016174">
    <property type="entry name" value="Di-haem_cyt_TM"/>
</dbReference>
<dbReference type="PANTHER" id="PTHR30485">
    <property type="entry name" value="NI/FE-HYDROGENASE 1 B-TYPE CYTOCHROME SUBUNIT"/>
    <property type="match status" value="1"/>
</dbReference>
<protein>
    <submittedName>
        <fullName evidence="8">Putative cytochrome</fullName>
    </submittedName>
</protein>
<dbReference type="OrthoDB" id="196472at2"/>
<keyword evidence="2" id="KW-1003">Cell membrane</keyword>
<dbReference type="GO" id="GO:0022904">
    <property type="term" value="P:respiratory electron transport chain"/>
    <property type="evidence" value="ECO:0007669"/>
    <property type="project" value="InterPro"/>
</dbReference>
<dbReference type="GO" id="GO:0020037">
    <property type="term" value="F:heme binding"/>
    <property type="evidence" value="ECO:0007669"/>
    <property type="project" value="TreeGrafter"/>
</dbReference>
<dbReference type="Gene3D" id="1.20.950.20">
    <property type="entry name" value="Transmembrane di-heme cytochromes, Chain C"/>
    <property type="match status" value="1"/>
</dbReference>
<evidence type="ECO:0000256" key="1">
    <source>
        <dbReference type="ARBA" id="ARBA00004651"/>
    </source>
</evidence>
<comment type="caution">
    <text evidence="8">The sequence shown here is derived from an EMBL/GenBank/DDBJ whole genome shotgun (WGS) entry which is preliminary data.</text>
</comment>
<feature type="transmembrane region" description="Helical" evidence="6">
    <location>
        <begin position="194"/>
        <end position="213"/>
    </location>
</feature>
<keyword evidence="4 6" id="KW-1133">Transmembrane helix</keyword>
<accession>A4CF64</accession>
<evidence type="ECO:0000256" key="2">
    <source>
        <dbReference type="ARBA" id="ARBA00022475"/>
    </source>
</evidence>
<keyword evidence="5 6" id="KW-0472">Membrane</keyword>
<dbReference type="InterPro" id="IPR011577">
    <property type="entry name" value="Cyt_b561_bac/Ni-Hgenase"/>
</dbReference>
<dbReference type="Proteomes" id="UP000006201">
    <property type="component" value="Unassembled WGS sequence"/>
</dbReference>
<dbReference type="SUPFAM" id="SSF81342">
    <property type="entry name" value="Transmembrane di-heme cytochromes"/>
    <property type="match status" value="1"/>
</dbReference>
<dbReference type="InterPro" id="IPR051542">
    <property type="entry name" value="Hydrogenase_cytochrome"/>
</dbReference>
<evidence type="ECO:0000256" key="5">
    <source>
        <dbReference type="ARBA" id="ARBA00023136"/>
    </source>
</evidence>
<dbReference type="PANTHER" id="PTHR30485:SF2">
    <property type="entry name" value="BLL0597 PROTEIN"/>
    <property type="match status" value="1"/>
</dbReference>
<dbReference type="Pfam" id="PF01292">
    <property type="entry name" value="Ni_hydr_CYTB"/>
    <property type="match status" value="1"/>
</dbReference>
<evidence type="ECO:0000256" key="6">
    <source>
        <dbReference type="SAM" id="Phobius"/>
    </source>
</evidence>
<feature type="transmembrane region" description="Helical" evidence="6">
    <location>
        <begin position="38"/>
        <end position="62"/>
    </location>
</feature>
<evidence type="ECO:0000256" key="3">
    <source>
        <dbReference type="ARBA" id="ARBA00022692"/>
    </source>
</evidence>
<feature type="domain" description="Cytochrome b561 bacterial/Ni-hydrogenase" evidence="7">
    <location>
        <begin position="11"/>
        <end position="178"/>
    </location>
</feature>
<dbReference type="STRING" id="87626.PTD2_00347"/>
<dbReference type="GO" id="GO:0005886">
    <property type="term" value="C:plasma membrane"/>
    <property type="evidence" value="ECO:0007669"/>
    <property type="project" value="UniProtKB-SubCell"/>
</dbReference>
<dbReference type="AlphaFoldDB" id="A4CF64"/>
<dbReference type="HOGENOM" id="CLU_078451_0_0_6"/>
<dbReference type="GO" id="GO:0009055">
    <property type="term" value="F:electron transfer activity"/>
    <property type="evidence" value="ECO:0007669"/>
    <property type="project" value="InterPro"/>
</dbReference>
<proteinExistence type="predicted"/>
<reference evidence="8 9" key="1">
    <citation type="submission" date="2006-02" db="EMBL/GenBank/DDBJ databases">
        <authorList>
            <person name="Moran M.A."/>
            <person name="Kjelleberg S."/>
            <person name="Egan S."/>
            <person name="Saunders N."/>
            <person name="Thomas T."/>
            <person name="Ferriera S."/>
            <person name="Johnson J."/>
            <person name="Kravitz S."/>
            <person name="Halpern A."/>
            <person name="Remington K."/>
            <person name="Beeson K."/>
            <person name="Tran B."/>
            <person name="Rogers Y.-H."/>
            <person name="Friedman R."/>
            <person name="Venter J.C."/>
        </authorList>
    </citation>
    <scope>NUCLEOTIDE SEQUENCE [LARGE SCALE GENOMIC DNA]</scope>
    <source>
        <strain evidence="8 9">D2</strain>
    </source>
</reference>
<feature type="transmembrane region" description="Helical" evidence="6">
    <location>
        <begin position="145"/>
        <end position="167"/>
    </location>
</feature>